<dbReference type="InterPro" id="IPR002123">
    <property type="entry name" value="Plipid/glycerol_acylTrfase"/>
</dbReference>
<dbReference type="AlphaFoldDB" id="D3F031"/>
<accession>D3F031</accession>
<dbReference type="Proteomes" id="UP000008229">
    <property type="component" value="Chromosome"/>
</dbReference>
<evidence type="ECO:0000313" key="4">
    <source>
        <dbReference type="EMBL" id="ADB50007.1"/>
    </source>
</evidence>
<dbReference type="EMBL" id="CP001854">
    <property type="protein sequence ID" value="ADB50007.1"/>
    <property type="molecule type" value="Genomic_DNA"/>
</dbReference>
<dbReference type="GO" id="GO:0006654">
    <property type="term" value="P:phosphatidic acid biosynthetic process"/>
    <property type="evidence" value="ECO:0007669"/>
    <property type="project" value="TreeGrafter"/>
</dbReference>
<keyword evidence="2 4" id="KW-0012">Acyltransferase</keyword>
<dbReference type="HOGENOM" id="CLU_027938_4_5_11"/>
<reference evidence="4" key="1">
    <citation type="journal article" date="2010" name="Stand. Genomic Sci.">
        <title>Complete genome sequence of Conexibacter woesei type strain (ID131577).</title>
        <authorList>
            <person name="Pukall R."/>
            <person name="Lapidus A."/>
            <person name="Glavina Del Rio T."/>
            <person name="Copeland A."/>
            <person name="Tice H."/>
            <person name="Cheng J.-F."/>
            <person name="Lucas S."/>
            <person name="Chen F."/>
            <person name="Nolan M."/>
            <person name="Bruce D."/>
            <person name="Goodwin L."/>
            <person name="Pitluck S."/>
            <person name="Mavromatis K."/>
            <person name="Ivanova N."/>
            <person name="Ovchinnikova G."/>
            <person name="Pati A."/>
            <person name="Chen A."/>
            <person name="Palaniappan K."/>
            <person name="Land M."/>
            <person name="Hauser L."/>
            <person name="Chang Y.-J."/>
            <person name="Jeffries C.D."/>
            <person name="Chain P."/>
            <person name="Meincke L."/>
            <person name="Sims D."/>
            <person name="Brettin T."/>
            <person name="Detter J.C."/>
            <person name="Rohde M."/>
            <person name="Goeker M."/>
            <person name="Bristow J."/>
            <person name="Eisen J.A."/>
            <person name="Markowitz V."/>
            <person name="Kyrpides N.C."/>
            <person name="Klenk H.-P."/>
            <person name="Hugenholtz P."/>
        </authorList>
    </citation>
    <scope>NUCLEOTIDE SEQUENCE [LARGE SCALE GENOMIC DNA]</scope>
    <source>
        <strain evidence="4">DSM 14684</strain>
    </source>
</reference>
<protein>
    <submittedName>
        <fullName evidence="4">Phospholipid/glycerol acyltransferase</fullName>
    </submittedName>
</protein>
<evidence type="ECO:0000259" key="3">
    <source>
        <dbReference type="SMART" id="SM00563"/>
    </source>
</evidence>
<dbReference type="SUPFAM" id="SSF69593">
    <property type="entry name" value="Glycerol-3-phosphate (1)-acyltransferase"/>
    <property type="match status" value="1"/>
</dbReference>
<dbReference type="PANTHER" id="PTHR10434:SF11">
    <property type="entry name" value="1-ACYL-SN-GLYCEROL-3-PHOSPHATE ACYLTRANSFERASE"/>
    <property type="match status" value="1"/>
</dbReference>
<feature type="domain" description="Phospholipid/glycerol acyltransferase" evidence="3">
    <location>
        <begin position="62"/>
        <end position="174"/>
    </location>
</feature>
<evidence type="ECO:0000313" key="5">
    <source>
        <dbReference type="Proteomes" id="UP000008229"/>
    </source>
</evidence>
<dbReference type="KEGG" id="cwo:Cwoe_1579"/>
<dbReference type="GO" id="GO:0003841">
    <property type="term" value="F:1-acylglycerol-3-phosphate O-acyltransferase activity"/>
    <property type="evidence" value="ECO:0007669"/>
    <property type="project" value="TreeGrafter"/>
</dbReference>
<sequence length="252" mass="28818">MKAQVYKDSRDQDYFDKFHERARTTEPNWVYEAVRVVTVLWGLIAFRMRGYHSERVPSDGAVILAPNHASFMDHFFAGAFIRRRVRFMAKSQLFSKPMEWIFSPGGVFPVRRGAFDEDAFVTTYSILERRGALVMYCEGGRSRTGRVSDRARPGIGRIALQSGAPVVPIAIYGSVRVRNWKRLQFPKVTILYGEPMRWEQIDRPTREQQQEVADAILGEIKTLYGELEQYGPKGVAERVRAERRAAKPAGVA</sequence>
<gene>
    <name evidence="4" type="ordered locus">Cwoe_1579</name>
</gene>
<dbReference type="Pfam" id="PF01553">
    <property type="entry name" value="Acyltransferase"/>
    <property type="match status" value="1"/>
</dbReference>
<organism evidence="4 5">
    <name type="scientific">Conexibacter woesei (strain DSM 14684 / CCUG 47730 / CIP 108061 / JCM 11494 / NBRC 100937 / ID131577)</name>
    <dbReference type="NCBI Taxonomy" id="469383"/>
    <lineage>
        <taxon>Bacteria</taxon>
        <taxon>Bacillati</taxon>
        <taxon>Actinomycetota</taxon>
        <taxon>Thermoleophilia</taxon>
        <taxon>Solirubrobacterales</taxon>
        <taxon>Conexibacteraceae</taxon>
        <taxon>Conexibacter</taxon>
    </lineage>
</organism>
<dbReference type="CDD" id="cd07989">
    <property type="entry name" value="LPLAT_AGPAT-like"/>
    <property type="match status" value="1"/>
</dbReference>
<dbReference type="STRING" id="469383.Cwoe_1579"/>
<keyword evidence="5" id="KW-1185">Reference proteome</keyword>
<proteinExistence type="predicted"/>
<name>D3F031_CONWI</name>
<dbReference type="SMART" id="SM00563">
    <property type="entry name" value="PlsC"/>
    <property type="match status" value="1"/>
</dbReference>
<dbReference type="eggNOG" id="COG0204">
    <property type="taxonomic scope" value="Bacteria"/>
</dbReference>
<dbReference type="PANTHER" id="PTHR10434">
    <property type="entry name" value="1-ACYL-SN-GLYCEROL-3-PHOSPHATE ACYLTRANSFERASE"/>
    <property type="match status" value="1"/>
</dbReference>
<keyword evidence="1 4" id="KW-0808">Transferase</keyword>
<evidence type="ECO:0000256" key="2">
    <source>
        <dbReference type="ARBA" id="ARBA00023315"/>
    </source>
</evidence>
<evidence type="ECO:0000256" key="1">
    <source>
        <dbReference type="ARBA" id="ARBA00022679"/>
    </source>
</evidence>